<dbReference type="SUPFAM" id="SSF52540">
    <property type="entry name" value="P-loop containing nucleoside triphosphate hydrolases"/>
    <property type="match status" value="1"/>
</dbReference>
<evidence type="ECO:0000313" key="8">
    <source>
        <dbReference type="Proteomes" id="UP000700596"/>
    </source>
</evidence>
<dbReference type="OrthoDB" id="5402891at2759"/>
<dbReference type="Proteomes" id="UP000700596">
    <property type="component" value="Unassembled WGS sequence"/>
</dbReference>
<dbReference type="SMART" id="SM00382">
    <property type="entry name" value="AAA"/>
    <property type="match status" value="1"/>
</dbReference>
<dbReference type="InterPro" id="IPR051701">
    <property type="entry name" value="Mito_OM_Translocase_MSP1"/>
</dbReference>
<dbReference type="PANTHER" id="PTHR45644:SF56">
    <property type="entry name" value="AAA ATPASE, PUTATIVE (AFU_ORTHOLOGUE AFUA_2G12920)-RELATED"/>
    <property type="match status" value="1"/>
</dbReference>
<evidence type="ECO:0000256" key="4">
    <source>
        <dbReference type="PROSITE-ProRule" id="PRU00192"/>
    </source>
</evidence>
<feature type="compositionally biased region" description="Acidic residues" evidence="5">
    <location>
        <begin position="240"/>
        <end position="254"/>
    </location>
</feature>
<dbReference type="Gene3D" id="1.10.8.60">
    <property type="match status" value="1"/>
</dbReference>
<dbReference type="EMBL" id="JAGMWT010000011">
    <property type="protein sequence ID" value="KAH7119809.1"/>
    <property type="molecule type" value="Genomic_DNA"/>
</dbReference>
<dbReference type="Gene3D" id="2.30.30.40">
    <property type="entry name" value="SH3 Domains"/>
    <property type="match status" value="1"/>
</dbReference>
<keyword evidence="2" id="KW-0547">Nucleotide-binding</keyword>
<dbReference type="InterPro" id="IPR036028">
    <property type="entry name" value="SH3-like_dom_sf"/>
</dbReference>
<dbReference type="Gene3D" id="3.40.50.300">
    <property type="entry name" value="P-loop containing nucleotide triphosphate hydrolases"/>
    <property type="match status" value="1"/>
</dbReference>
<evidence type="ECO:0000259" key="6">
    <source>
        <dbReference type="PROSITE" id="PS50002"/>
    </source>
</evidence>
<dbReference type="InterPro" id="IPR003593">
    <property type="entry name" value="AAA+_ATPase"/>
</dbReference>
<sequence length="1128" mass="125570">MGFSDRFKKFKVSGMGGRNKSDGAVYNGKGTQPGSSNGLPTSTTSQSGPPQRTTESISLKRVPLPEEMKEAAEVTGLNDGEGNGSNGHVLENEGPNPTTDVSNTKIEGNEKSNAEANVENKNFEENKAPNTTENVGDTHTEKNEESDTADDISSKNVEKKDEMVPADSISSKHTKDEKESVDADNTSNKNIEANEKSKTTQARIEAEQKDGTNSTKGSTEMKLQGSEAVDDQATVQDQKDQEEETAATDGEWESEMPILNTSLQLAIVHTDYIKAAGHEIQLQKGQYVEEVDQFNDIWWFGVNAAGEKGLFPSENVALLPPTKKKRRQSIHVIGTIFPSLPPPPPPPPDVYYDVPPPPPDVYYDLPPPPPPPPPPPFIGDPYADIAMTLPSWFLDNCVTTFQDLQHKSILLRVIDPGDKVLKKSLGDKVGCCADRYEIDAIIYRALRRALSPLNVVEDALESDEVNTGNAKSTFRSELVYLRLPDHLKIDERPGSPFFSAIVETYAKEIEADVIRINSHDIRDLVAHFNKCLGSPEVDHLLMNSSFDIILGSPLMKPSSNSEHHFKRRRPLIIHISEIEGFFSPNIRVLAETESVLSPSDVSKPLPEKISENCEPSIPLFLEMAFQELLKSIHNDENADMMTVIVTSAVANSSNDSKITQSVLSRCEPILMFCAGPGLENRELALDTNSIRYYQGHNSRTLKRMIRSKVGATIPGIQPYAEWDFLSNLEKDVKYNRCILSHREISSIFEHLHGTLNSEAIQKAIMHDFEYEKALRTHREITNLQKGDLSEEQRYIIDTIENSGEEFAREKSFLGCVVKTGDDNHGWNDIKIDPEIKKALIQAIHRPDKDSGSNFGILKRANMGGALLYGPSGTGKTHLVRVLARETKKIMISISVADIENKWFGESPRAIKAIFSLAKMLAPSIIFFDEADALFRKRSADDPSTVRSQINQLLFEMDGLAKSDNRPFVILATNLPNGLDPAVLRRVPCRSFIGLPSKHEREAIFQIHLREEIIHERVDFSELAIFTAGCTGSDISTICYLTAVISDEAMETPGQKRTLKREHFIQAITRNRPSTSRDTLTQLKVFARENDPLALPKILAADEELVYWGHVQYYVTSYFLVACRLARIV</sequence>
<feature type="compositionally biased region" description="Basic and acidic residues" evidence="5">
    <location>
        <begin position="192"/>
        <end position="210"/>
    </location>
</feature>
<dbReference type="GO" id="GO:0005524">
    <property type="term" value="F:ATP binding"/>
    <property type="evidence" value="ECO:0007669"/>
    <property type="project" value="UniProtKB-KW"/>
</dbReference>
<dbReference type="InterPro" id="IPR027417">
    <property type="entry name" value="P-loop_NTPase"/>
</dbReference>
<dbReference type="SUPFAM" id="SSF50044">
    <property type="entry name" value="SH3-domain"/>
    <property type="match status" value="1"/>
</dbReference>
<evidence type="ECO:0000313" key="7">
    <source>
        <dbReference type="EMBL" id="KAH7119809.1"/>
    </source>
</evidence>
<dbReference type="Pfam" id="PF07653">
    <property type="entry name" value="SH3_2"/>
    <property type="match status" value="1"/>
</dbReference>
<comment type="caution">
    <text evidence="7">The sequence shown here is derived from an EMBL/GenBank/DDBJ whole genome shotgun (WGS) entry which is preliminary data.</text>
</comment>
<dbReference type="PROSITE" id="PS50002">
    <property type="entry name" value="SH3"/>
    <property type="match status" value="1"/>
</dbReference>
<evidence type="ECO:0000256" key="5">
    <source>
        <dbReference type="SAM" id="MobiDB-lite"/>
    </source>
</evidence>
<evidence type="ECO:0000256" key="3">
    <source>
        <dbReference type="ARBA" id="ARBA00022840"/>
    </source>
</evidence>
<feature type="compositionally biased region" description="Polar residues" evidence="5">
    <location>
        <begin position="95"/>
        <end position="106"/>
    </location>
</feature>
<dbReference type="InterPro" id="IPR003959">
    <property type="entry name" value="ATPase_AAA_core"/>
</dbReference>
<dbReference type="CDD" id="cd19481">
    <property type="entry name" value="RecA-like_protease"/>
    <property type="match status" value="1"/>
</dbReference>
<feature type="domain" description="SH3" evidence="6">
    <location>
        <begin position="261"/>
        <end position="321"/>
    </location>
</feature>
<dbReference type="GO" id="GO:0005741">
    <property type="term" value="C:mitochondrial outer membrane"/>
    <property type="evidence" value="ECO:0007669"/>
    <property type="project" value="TreeGrafter"/>
</dbReference>
<organism evidence="7 8">
    <name type="scientific">Dendryphion nanum</name>
    <dbReference type="NCBI Taxonomy" id="256645"/>
    <lineage>
        <taxon>Eukaryota</taxon>
        <taxon>Fungi</taxon>
        <taxon>Dikarya</taxon>
        <taxon>Ascomycota</taxon>
        <taxon>Pezizomycotina</taxon>
        <taxon>Dothideomycetes</taxon>
        <taxon>Pleosporomycetidae</taxon>
        <taxon>Pleosporales</taxon>
        <taxon>Torulaceae</taxon>
        <taxon>Dendryphion</taxon>
    </lineage>
</organism>
<evidence type="ECO:0000256" key="1">
    <source>
        <dbReference type="ARBA" id="ARBA00022443"/>
    </source>
</evidence>
<dbReference type="GO" id="GO:0016887">
    <property type="term" value="F:ATP hydrolysis activity"/>
    <property type="evidence" value="ECO:0007669"/>
    <property type="project" value="InterPro"/>
</dbReference>
<name>A0A9P9IHJ7_9PLEO</name>
<proteinExistence type="predicted"/>
<keyword evidence="1 4" id="KW-0728">SH3 domain</keyword>
<dbReference type="Pfam" id="PF00004">
    <property type="entry name" value="AAA"/>
    <property type="match status" value="1"/>
</dbReference>
<accession>A0A9P9IHJ7</accession>
<feature type="region of interest" description="Disordered" evidence="5">
    <location>
        <begin position="1"/>
        <end position="254"/>
    </location>
</feature>
<protein>
    <recommendedName>
        <fullName evidence="6">SH3 domain-containing protein</fullName>
    </recommendedName>
</protein>
<feature type="compositionally biased region" description="Basic and acidic residues" evidence="5">
    <location>
        <begin position="152"/>
        <end position="163"/>
    </location>
</feature>
<dbReference type="PANTHER" id="PTHR45644">
    <property type="entry name" value="AAA ATPASE, PUTATIVE (AFU_ORTHOLOGUE AFUA_2G12920)-RELATED-RELATED"/>
    <property type="match status" value="1"/>
</dbReference>
<feature type="compositionally biased region" description="Basic and acidic residues" evidence="5">
    <location>
        <begin position="63"/>
        <end position="72"/>
    </location>
</feature>
<gene>
    <name evidence="7" type="ORF">B0J11DRAFT_491800</name>
</gene>
<feature type="compositionally biased region" description="Polar residues" evidence="5">
    <location>
        <begin position="29"/>
        <end position="57"/>
    </location>
</feature>
<reference evidence="7" key="1">
    <citation type="journal article" date="2021" name="Nat. Commun.">
        <title>Genetic determinants of endophytism in the Arabidopsis root mycobiome.</title>
        <authorList>
            <person name="Mesny F."/>
            <person name="Miyauchi S."/>
            <person name="Thiergart T."/>
            <person name="Pickel B."/>
            <person name="Atanasova L."/>
            <person name="Karlsson M."/>
            <person name="Huettel B."/>
            <person name="Barry K.W."/>
            <person name="Haridas S."/>
            <person name="Chen C."/>
            <person name="Bauer D."/>
            <person name="Andreopoulos W."/>
            <person name="Pangilinan J."/>
            <person name="LaButti K."/>
            <person name="Riley R."/>
            <person name="Lipzen A."/>
            <person name="Clum A."/>
            <person name="Drula E."/>
            <person name="Henrissat B."/>
            <person name="Kohler A."/>
            <person name="Grigoriev I.V."/>
            <person name="Martin F.M."/>
            <person name="Hacquard S."/>
        </authorList>
    </citation>
    <scope>NUCLEOTIDE SEQUENCE</scope>
    <source>
        <strain evidence="7">MPI-CAGE-CH-0243</strain>
    </source>
</reference>
<dbReference type="InterPro" id="IPR001452">
    <property type="entry name" value="SH3_domain"/>
</dbReference>
<feature type="compositionally biased region" description="Basic and acidic residues" evidence="5">
    <location>
        <begin position="136"/>
        <end position="145"/>
    </location>
</feature>
<keyword evidence="3" id="KW-0067">ATP-binding</keyword>
<dbReference type="SMART" id="SM00326">
    <property type="entry name" value="SH3"/>
    <property type="match status" value="1"/>
</dbReference>
<dbReference type="SUPFAM" id="SSF101447">
    <property type="entry name" value="Formin homology 2 domain (FH2 domain)"/>
    <property type="match status" value="1"/>
</dbReference>
<evidence type="ECO:0000256" key="2">
    <source>
        <dbReference type="ARBA" id="ARBA00022741"/>
    </source>
</evidence>
<dbReference type="AlphaFoldDB" id="A0A9P9IHJ7"/>
<keyword evidence="8" id="KW-1185">Reference proteome</keyword>